<dbReference type="InterPro" id="IPR015946">
    <property type="entry name" value="KH_dom-like_a/b"/>
</dbReference>
<dbReference type="GO" id="GO:0043024">
    <property type="term" value="F:ribosomal small subunit binding"/>
    <property type="evidence" value="ECO:0007669"/>
    <property type="project" value="TreeGrafter"/>
</dbReference>
<evidence type="ECO:0000256" key="3">
    <source>
        <dbReference type="SAM" id="MobiDB-lite"/>
    </source>
</evidence>
<feature type="compositionally biased region" description="Polar residues" evidence="3">
    <location>
        <begin position="7"/>
        <end position="17"/>
    </location>
</feature>
<comment type="subcellular location">
    <subcellularLocation>
        <location evidence="2">Cytoplasm</location>
    </subcellularLocation>
</comment>
<dbReference type="InterPro" id="IPR000238">
    <property type="entry name" value="RbfA"/>
</dbReference>
<gene>
    <name evidence="2" type="primary">rbfA</name>
    <name evidence="4" type="ORF">CHR90_12600</name>
</gene>
<evidence type="ECO:0000313" key="5">
    <source>
        <dbReference type="Proteomes" id="UP000216361"/>
    </source>
</evidence>
<dbReference type="PANTHER" id="PTHR33515:SF1">
    <property type="entry name" value="RIBOSOME-BINDING FACTOR A, CHLOROPLASTIC-RELATED"/>
    <property type="match status" value="1"/>
</dbReference>
<sequence>MPRPSHPASSGTLSSSAGRAPSPRQLRVGEEVRHVLTQVFTRDGLRDPDLAGASVMVTEVRMSPDLRHATAFVIKLGGEDTPEAQKALVRACRRASPYLRGQMAKELRLQFVPELAFQPDTSFGEAARIGSLLNRPEVQRDLAAHQDDEGTEEA</sequence>
<comment type="subunit">
    <text evidence="2">Monomer. Binds 30S ribosomal subunits, but not 50S ribosomal subunits or 70S ribosomes.</text>
</comment>
<keyword evidence="5" id="KW-1185">Reference proteome</keyword>
<accession>A0A255XPP9</accession>
<evidence type="ECO:0000313" key="4">
    <source>
        <dbReference type="EMBL" id="OYQ18230.1"/>
    </source>
</evidence>
<dbReference type="EMBL" id="NOXS01000033">
    <property type="protein sequence ID" value="OYQ18230.1"/>
    <property type="molecule type" value="Genomic_DNA"/>
</dbReference>
<keyword evidence="1 2" id="KW-0690">Ribosome biogenesis</keyword>
<dbReference type="NCBIfam" id="TIGR00082">
    <property type="entry name" value="rbfA"/>
    <property type="match status" value="1"/>
</dbReference>
<dbReference type="OrthoDB" id="9805051at2"/>
<dbReference type="GO" id="GO:0030490">
    <property type="term" value="P:maturation of SSU-rRNA"/>
    <property type="evidence" value="ECO:0007669"/>
    <property type="project" value="UniProtKB-UniRule"/>
</dbReference>
<dbReference type="NCBIfam" id="NF001802">
    <property type="entry name" value="PRK00521.2-5"/>
    <property type="match status" value="1"/>
</dbReference>
<comment type="similarity">
    <text evidence="2">Belongs to the RbfA family.</text>
</comment>
<comment type="function">
    <text evidence="2">One of several proteins that assist in the late maturation steps of the functional core of the 30S ribosomal subunit. Associates with free 30S ribosomal subunits (but not with 30S subunits that are part of 70S ribosomes or polysomes). Required for efficient processing of 16S rRNA. May interact with the 5'-terminal helix region of 16S rRNA.</text>
</comment>
<dbReference type="Pfam" id="PF02033">
    <property type="entry name" value="RBFA"/>
    <property type="match status" value="1"/>
</dbReference>
<dbReference type="HAMAP" id="MF_00003">
    <property type="entry name" value="RbfA"/>
    <property type="match status" value="1"/>
</dbReference>
<comment type="caution">
    <text evidence="4">The sequence shown here is derived from an EMBL/GenBank/DDBJ whole genome shotgun (WGS) entry which is preliminary data.</text>
</comment>
<reference evidence="4 5" key="1">
    <citation type="submission" date="2017-07" db="EMBL/GenBank/DDBJ databases">
        <title>Elstera cyanobacteriorum sp. nov., a novel bacterium isolated from cyanobacterial aggregates in a eutrophic lake.</title>
        <authorList>
            <person name="Cai H."/>
        </authorList>
    </citation>
    <scope>NUCLEOTIDE SEQUENCE [LARGE SCALE GENOMIC DNA]</scope>
    <source>
        <strain evidence="4 5">TH019</strain>
    </source>
</reference>
<protein>
    <recommendedName>
        <fullName evidence="2">Ribosome-binding factor A</fullName>
    </recommendedName>
</protein>
<dbReference type="PANTHER" id="PTHR33515">
    <property type="entry name" value="RIBOSOME-BINDING FACTOR A, CHLOROPLASTIC-RELATED"/>
    <property type="match status" value="1"/>
</dbReference>
<organism evidence="4 5">
    <name type="scientific">Elstera cyanobacteriorum</name>
    <dbReference type="NCBI Taxonomy" id="2022747"/>
    <lineage>
        <taxon>Bacteria</taxon>
        <taxon>Pseudomonadati</taxon>
        <taxon>Pseudomonadota</taxon>
        <taxon>Alphaproteobacteria</taxon>
        <taxon>Rhodospirillales</taxon>
        <taxon>Rhodospirillaceae</taxon>
        <taxon>Elstera</taxon>
    </lineage>
</organism>
<feature type="region of interest" description="Disordered" evidence="3">
    <location>
        <begin position="1"/>
        <end position="28"/>
    </location>
</feature>
<evidence type="ECO:0000256" key="2">
    <source>
        <dbReference type="HAMAP-Rule" id="MF_00003"/>
    </source>
</evidence>
<dbReference type="GO" id="GO:0005829">
    <property type="term" value="C:cytosol"/>
    <property type="evidence" value="ECO:0007669"/>
    <property type="project" value="TreeGrafter"/>
</dbReference>
<name>A0A255XPP9_9PROT</name>
<dbReference type="InterPro" id="IPR023799">
    <property type="entry name" value="RbfA_dom_sf"/>
</dbReference>
<dbReference type="Proteomes" id="UP000216361">
    <property type="component" value="Unassembled WGS sequence"/>
</dbReference>
<evidence type="ECO:0000256" key="1">
    <source>
        <dbReference type="ARBA" id="ARBA00022517"/>
    </source>
</evidence>
<keyword evidence="2" id="KW-0963">Cytoplasm</keyword>
<dbReference type="SUPFAM" id="SSF89919">
    <property type="entry name" value="Ribosome-binding factor A, RbfA"/>
    <property type="match status" value="1"/>
</dbReference>
<proteinExistence type="inferred from homology"/>
<dbReference type="AlphaFoldDB" id="A0A255XPP9"/>
<dbReference type="Gene3D" id="3.30.300.20">
    <property type="match status" value="1"/>
</dbReference>